<dbReference type="InterPro" id="IPR050807">
    <property type="entry name" value="TransReg_Diox_bact_type"/>
</dbReference>
<dbReference type="SUPFAM" id="SSF51182">
    <property type="entry name" value="RmlC-like cupins"/>
    <property type="match status" value="1"/>
</dbReference>
<evidence type="ECO:0000256" key="1">
    <source>
        <dbReference type="ARBA" id="ARBA00023125"/>
    </source>
</evidence>
<dbReference type="GO" id="GO:0003700">
    <property type="term" value="F:DNA-binding transcription factor activity"/>
    <property type="evidence" value="ECO:0007669"/>
    <property type="project" value="TreeGrafter"/>
</dbReference>
<dbReference type="PANTHER" id="PTHR46797">
    <property type="entry name" value="HTH-TYPE TRANSCRIPTIONAL REGULATOR"/>
    <property type="match status" value="1"/>
</dbReference>
<gene>
    <name evidence="3" type="ORF">H8E19_15770</name>
</gene>
<organism evidence="3 4">
    <name type="scientific">Candidatus Desulfacyla euxinica</name>
    <dbReference type="NCBI Taxonomy" id="2841693"/>
    <lineage>
        <taxon>Bacteria</taxon>
        <taxon>Deltaproteobacteria</taxon>
        <taxon>Candidatus Desulfacyla</taxon>
    </lineage>
</organism>
<dbReference type="GO" id="GO:0005829">
    <property type="term" value="C:cytosol"/>
    <property type="evidence" value="ECO:0007669"/>
    <property type="project" value="TreeGrafter"/>
</dbReference>
<comment type="caution">
    <text evidence="3">The sequence shown here is derived from an EMBL/GenBank/DDBJ whole genome shotgun (WGS) entry which is preliminary data.</text>
</comment>
<accession>A0A8J6N101</accession>
<name>A0A8J6N101_9DELT</name>
<dbReference type="CDD" id="cd00093">
    <property type="entry name" value="HTH_XRE"/>
    <property type="match status" value="1"/>
</dbReference>
<dbReference type="PROSITE" id="PS50943">
    <property type="entry name" value="HTH_CROC1"/>
    <property type="match status" value="1"/>
</dbReference>
<dbReference type="SUPFAM" id="SSF47413">
    <property type="entry name" value="lambda repressor-like DNA-binding domains"/>
    <property type="match status" value="1"/>
</dbReference>
<dbReference type="Pfam" id="PF07883">
    <property type="entry name" value="Cupin_2"/>
    <property type="match status" value="1"/>
</dbReference>
<dbReference type="Pfam" id="PF13560">
    <property type="entry name" value="HTH_31"/>
    <property type="match status" value="1"/>
</dbReference>
<evidence type="ECO:0000313" key="4">
    <source>
        <dbReference type="Proteomes" id="UP000650524"/>
    </source>
</evidence>
<dbReference type="InterPro" id="IPR011051">
    <property type="entry name" value="RmlC_Cupin_sf"/>
</dbReference>
<evidence type="ECO:0000259" key="2">
    <source>
        <dbReference type="PROSITE" id="PS50943"/>
    </source>
</evidence>
<dbReference type="Gene3D" id="2.60.120.10">
    <property type="entry name" value="Jelly Rolls"/>
    <property type="match status" value="1"/>
</dbReference>
<keyword evidence="1" id="KW-0238">DNA-binding</keyword>
<dbReference type="InterPro" id="IPR001387">
    <property type="entry name" value="Cro/C1-type_HTH"/>
</dbReference>
<dbReference type="Gene3D" id="1.10.260.40">
    <property type="entry name" value="lambda repressor-like DNA-binding domains"/>
    <property type="match status" value="1"/>
</dbReference>
<dbReference type="InterPro" id="IPR014710">
    <property type="entry name" value="RmlC-like_jellyroll"/>
</dbReference>
<dbReference type="InterPro" id="IPR010982">
    <property type="entry name" value="Lambda_DNA-bd_dom_sf"/>
</dbReference>
<feature type="domain" description="HTH cro/C1-type" evidence="2">
    <location>
        <begin position="13"/>
        <end position="67"/>
    </location>
</feature>
<dbReference type="GO" id="GO:0003677">
    <property type="term" value="F:DNA binding"/>
    <property type="evidence" value="ECO:0007669"/>
    <property type="project" value="UniProtKB-KW"/>
</dbReference>
<protein>
    <submittedName>
        <fullName evidence="3">Helix-turn-helix transcriptional regulator</fullName>
    </submittedName>
</protein>
<dbReference type="InterPro" id="IPR013096">
    <property type="entry name" value="Cupin_2"/>
</dbReference>
<reference evidence="3 4" key="1">
    <citation type="submission" date="2020-08" db="EMBL/GenBank/DDBJ databases">
        <title>Bridging the membrane lipid divide: bacteria of the FCB group superphylum have the potential to synthesize archaeal ether lipids.</title>
        <authorList>
            <person name="Villanueva L."/>
            <person name="Von Meijenfeldt F.A.B."/>
            <person name="Westbye A.B."/>
            <person name="Yadav S."/>
            <person name="Hopmans E.C."/>
            <person name="Dutilh B.E."/>
            <person name="Sinninghe Damste J.S."/>
        </authorList>
    </citation>
    <scope>NUCLEOTIDE SEQUENCE [LARGE SCALE GENOMIC DNA]</scope>
    <source>
        <strain evidence="3">NIOZ-UU27</strain>
    </source>
</reference>
<dbReference type="AlphaFoldDB" id="A0A8J6N101"/>
<proteinExistence type="predicted"/>
<sequence length="179" mass="20290">MDKDEPKSVGQRIKLARNERDLSVQELASVAGCSAEYMEWVEDGQVIPPVALLLQLSKALQLDSGTFLKVDDMLNQRFEEADKRTKHYSYQTLTPPETDKHLMAFSVTVPPKTAHKGVGYRHEGEELVYVLSGELEVVVDQEKRSLAEKESYRFNSNLDHHFSNPGDVETELLVVLYLP</sequence>
<evidence type="ECO:0000313" key="3">
    <source>
        <dbReference type="EMBL" id="MBC8178862.1"/>
    </source>
</evidence>
<dbReference type="CDD" id="cd02209">
    <property type="entry name" value="cupin_XRE_C"/>
    <property type="match status" value="1"/>
</dbReference>
<dbReference type="PANTHER" id="PTHR46797:SF19">
    <property type="entry name" value="BLL2473 PROTEIN"/>
    <property type="match status" value="1"/>
</dbReference>
<dbReference type="Proteomes" id="UP000650524">
    <property type="component" value="Unassembled WGS sequence"/>
</dbReference>
<dbReference type="EMBL" id="JACNJD010000321">
    <property type="protein sequence ID" value="MBC8178862.1"/>
    <property type="molecule type" value="Genomic_DNA"/>
</dbReference>
<dbReference type="SMART" id="SM00530">
    <property type="entry name" value="HTH_XRE"/>
    <property type="match status" value="1"/>
</dbReference>